<organism evidence="3 4">
    <name type="scientific">Lymnaea stagnalis</name>
    <name type="common">Great pond snail</name>
    <name type="synonym">Helix stagnalis</name>
    <dbReference type="NCBI Taxonomy" id="6523"/>
    <lineage>
        <taxon>Eukaryota</taxon>
        <taxon>Metazoa</taxon>
        <taxon>Spiralia</taxon>
        <taxon>Lophotrochozoa</taxon>
        <taxon>Mollusca</taxon>
        <taxon>Gastropoda</taxon>
        <taxon>Heterobranchia</taxon>
        <taxon>Euthyneura</taxon>
        <taxon>Panpulmonata</taxon>
        <taxon>Hygrophila</taxon>
        <taxon>Lymnaeoidea</taxon>
        <taxon>Lymnaeidae</taxon>
        <taxon>Lymnaea</taxon>
    </lineage>
</organism>
<evidence type="ECO:0000313" key="3">
    <source>
        <dbReference type="EMBL" id="CAL1536947.1"/>
    </source>
</evidence>
<feature type="region of interest" description="Disordered" evidence="1">
    <location>
        <begin position="168"/>
        <end position="241"/>
    </location>
</feature>
<keyword evidence="4" id="KW-1185">Reference proteome</keyword>
<dbReference type="AlphaFoldDB" id="A0AAV2HS80"/>
<feature type="chain" id="PRO_5043539338" evidence="2">
    <location>
        <begin position="20"/>
        <end position="241"/>
    </location>
</feature>
<reference evidence="3 4" key="1">
    <citation type="submission" date="2024-04" db="EMBL/GenBank/DDBJ databases">
        <authorList>
            <consortium name="Genoscope - CEA"/>
            <person name="William W."/>
        </authorList>
    </citation>
    <scope>NUCLEOTIDE SEQUENCE [LARGE SCALE GENOMIC DNA]</scope>
</reference>
<gene>
    <name evidence="3" type="ORF">GSLYS_00010860001</name>
</gene>
<keyword evidence="2" id="KW-0732">Signal</keyword>
<feature type="compositionally biased region" description="Polar residues" evidence="1">
    <location>
        <begin position="205"/>
        <end position="226"/>
    </location>
</feature>
<protein>
    <submittedName>
        <fullName evidence="3">Uncharacterized protein</fullName>
    </submittedName>
</protein>
<feature type="signal peptide" evidence="2">
    <location>
        <begin position="1"/>
        <end position="19"/>
    </location>
</feature>
<sequence>MKYVCTIILLTVLCKVSVASEIKDKHFDGVMDAMFPGLFKTQEEIENLIDRESKINRKISKYGIAANRILNERRSDHHACCISDMRPADLERRVVDVNGKAVTLVELAGRKQFIPDETCTSVPNCRACPCTCKKINQTFSVLVYNFTSPHNASFTLVSLPTVCRCQNNSPQPSPARDLVFPNSDDDLAENPGEPVSPSRVDDEICTQTAENEIQPSSQLGEATENNHAPDGSTGMSAKIEL</sequence>
<dbReference type="EMBL" id="CAXITT010000243">
    <property type="protein sequence ID" value="CAL1536947.1"/>
    <property type="molecule type" value="Genomic_DNA"/>
</dbReference>
<name>A0AAV2HS80_LYMST</name>
<evidence type="ECO:0000256" key="2">
    <source>
        <dbReference type="SAM" id="SignalP"/>
    </source>
</evidence>
<accession>A0AAV2HS80</accession>
<evidence type="ECO:0000313" key="4">
    <source>
        <dbReference type="Proteomes" id="UP001497497"/>
    </source>
</evidence>
<comment type="caution">
    <text evidence="3">The sequence shown here is derived from an EMBL/GenBank/DDBJ whole genome shotgun (WGS) entry which is preliminary data.</text>
</comment>
<dbReference type="Proteomes" id="UP001497497">
    <property type="component" value="Unassembled WGS sequence"/>
</dbReference>
<proteinExistence type="predicted"/>
<evidence type="ECO:0000256" key="1">
    <source>
        <dbReference type="SAM" id="MobiDB-lite"/>
    </source>
</evidence>